<dbReference type="KEGG" id="dfa:DFA_02716"/>
<dbReference type="AlphaFoldDB" id="F4PHY6"/>
<evidence type="ECO:0000256" key="3">
    <source>
        <dbReference type="ARBA" id="ARBA00022741"/>
    </source>
</evidence>
<dbReference type="GO" id="GO:0001664">
    <property type="term" value="F:G protein-coupled receptor binding"/>
    <property type="evidence" value="ECO:0007669"/>
    <property type="project" value="TreeGrafter"/>
</dbReference>
<protein>
    <submittedName>
        <fullName evidence="10">G-protein subunit alpha 7</fullName>
    </submittedName>
</protein>
<dbReference type="InterPro" id="IPR001019">
    <property type="entry name" value="Gprotein_alpha_su"/>
</dbReference>
<comment type="similarity">
    <text evidence="1">Belongs to the G-alpha family.</text>
</comment>
<dbReference type="STRING" id="1054147.F4PHY6"/>
<feature type="compositionally biased region" description="Low complexity" evidence="9">
    <location>
        <begin position="1"/>
        <end position="22"/>
    </location>
</feature>
<keyword evidence="2 8" id="KW-0479">Metal-binding</keyword>
<dbReference type="InterPro" id="IPR027417">
    <property type="entry name" value="P-loop_NTPase"/>
</dbReference>
<dbReference type="GO" id="GO:0007188">
    <property type="term" value="P:adenylate cyclase-modulating G protein-coupled receptor signaling pathway"/>
    <property type="evidence" value="ECO:0007669"/>
    <property type="project" value="TreeGrafter"/>
</dbReference>
<keyword evidence="3 7" id="KW-0547">Nucleotide-binding</keyword>
<proteinExistence type="inferred from homology"/>
<dbReference type="Gene3D" id="3.40.50.300">
    <property type="entry name" value="P-loop containing nucleotide triphosphate hydrolases"/>
    <property type="match status" value="1"/>
</dbReference>
<dbReference type="SUPFAM" id="SSF47895">
    <property type="entry name" value="Transducin (alpha subunit), insertion domain"/>
    <property type="match status" value="1"/>
</dbReference>
<dbReference type="GO" id="GO:0005737">
    <property type="term" value="C:cytoplasm"/>
    <property type="evidence" value="ECO:0007669"/>
    <property type="project" value="TreeGrafter"/>
</dbReference>
<evidence type="ECO:0000256" key="5">
    <source>
        <dbReference type="ARBA" id="ARBA00023134"/>
    </source>
</evidence>
<feature type="binding site" evidence="8">
    <location>
        <position position="69"/>
    </location>
    <ligand>
        <name>Mg(2+)</name>
        <dbReference type="ChEBI" id="CHEBI:18420"/>
    </ligand>
</feature>
<organism evidence="10 11">
    <name type="scientific">Cavenderia fasciculata</name>
    <name type="common">Slime mold</name>
    <name type="synonym">Dictyostelium fasciculatum</name>
    <dbReference type="NCBI Taxonomy" id="261658"/>
    <lineage>
        <taxon>Eukaryota</taxon>
        <taxon>Amoebozoa</taxon>
        <taxon>Evosea</taxon>
        <taxon>Eumycetozoa</taxon>
        <taxon>Dictyostelia</taxon>
        <taxon>Acytosteliales</taxon>
        <taxon>Cavenderiaceae</taxon>
        <taxon>Cavenderia</taxon>
    </lineage>
</organism>
<dbReference type="GO" id="GO:0003924">
    <property type="term" value="F:GTPase activity"/>
    <property type="evidence" value="ECO:0007669"/>
    <property type="project" value="InterPro"/>
</dbReference>
<dbReference type="RefSeq" id="XP_004362324.1">
    <property type="nucleotide sequence ID" value="XM_004362267.1"/>
</dbReference>
<evidence type="ECO:0000256" key="4">
    <source>
        <dbReference type="ARBA" id="ARBA00022842"/>
    </source>
</evidence>
<dbReference type="OMA" id="GHRDKWI"/>
<dbReference type="SUPFAM" id="SSF52540">
    <property type="entry name" value="P-loop containing nucleoside triphosphate hydrolases"/>
    <property type="match status" value="1"/>
</dbReference>
<dbReference type="PRINTS" id="PR00318">
    <property type="entry name" value="GPROTEINA"/>
</dbReference>
<dbReference type="GO" id="GO:0007214">
    <property type="term" value="P:gamma-aminobutyric acid signaling pathway"/>
    <property type="evidence" value="ECO:0007669"/>
    <property type="project" value="EnsemblProtists"/>
</dbReference>
<feature type="binding site" evidence="7">
    <location>
        <begin position="291"/>
        <end position="294"/>
    </location>
    <ligand>
        <name>GTP</name>
        <dbReference type="ChEBI" id="CHEBI:37565"/>
    </ligand>
</feature>
<keyword evidence="4 8" id="KW-0460">Magnesium</keyword>
<dbReference type="GO" id="GO:0031683">
    <property type="term" value="F:G-protein beta/gamma-subunit complex binding"/>
    <property type="evidence" value="ECO:0007669"/>
    <property type="project" value="InterPro"/>
</dbReference>
<evidence type="ECO:0000256" key="6">
    <source>
        <dbReference type="ARBA" id="ARBA00023224"/>
    </source>
</evidence>
<dbReference type="GO" id="GO:0007010">
    <property type="term" value="P:cytoskeleton organization"/>
    <property type="evidence" value="ECO:0007669"/>
    <property type="project" value="UniProtKB-ARBA"/>
</dbReference>
<gene>
    <name evidence="10" type="primary">gpaG</name>
    <name evidence="10" type="ORF">DFA_02716</name>
</gene>
<feature type="binding site" evidence="8">
    <location>
        <position position="203"/>
    </location>
    <ligand>
        <name>Mg(2+)</name>
        <dbReference type="ChEBI" id="CHEBI:18420"/>
    </ligand>
</feature>
<evidence type="ECO:0000256" key="9">
    <source>
        <dbReference type="SAM" id="MobiDB-lite"/>
    </source>
</evidence>
<dbReference type="Pfam" id="PF00503">
    <property type="entry name" value="G-alpha"/>
    <property type="match status" value="1"/>
</dbReference>
<dbReference type="FunFam" id="3.40.50.300:FF:000692">
    <property type="entry name" value="Guanine nucleotide-binding protein subunit alpha"/>
    <property type="match status" value="1"/>
</dbReference>
<accession>F4PHY6</accession>
<reference evidence="11" key="1">
    <citation type="journal article" date="2011" name="Genome Res.">
        <title>Phylogeny-wide analysis of social amoeba genomes highlights ancient origins for complex intercellular communication.</title>
        <authorList>
            <person name="Heidel A.J."/>
            <person name="Lawal H.M."/>
            <person name="Felder M."/>
            <person name="Schilde C."/>
            <person name="Helps N.R."/>
            <person name="Tunggal B."/>
            <person name="Rivero F."/>
            <person name="John U."/>
            <person name="Schleicher M."/>
            <person name="Eichinger L."/>
            <person name="Platzer M."/>
            <person name="Noegel A.A."/>
            <person name="Schaap P."/>
            <person name="Gloeckner G."/>
        </authorList>
    </citation>
    <scope>NUCLEOTIDE SEQUENCE [LARGE SCALE GENOMIC DNA]</scope>
    <source>
        <strain evidence="11">SH3</strain>
    </source>
</reference>
<evidence type="ECO:0000256" key="2">
    <source>
        <dbReference type="ARBA" id="ARBA00022723"/>
    </source>
</evidence>
<feature type="binding site" evidence="7">
    <location>
        <position position="347"/>
    </location>
    <ligand>
        <name>GTP</name>
        <dbReference type="ChEBI" id="CHEBI:37565"/>
    </ligand>
</feature>
<dbReference type="GO" id="GO:0005525">
    <property type="term" value="F:GTP binding"/>
    <property type="evidence" value="ECO:0007669"/>
    <property type="project" value="UniProtKB-KW"/>
</dbReference>
<feature type="binding site" evidence="7">
    <location>
        <begin position="197"/>
        <end position="203"/>
    </location>
    <ligand>
        <name>GTP</name>
        <dbReference type="ChEBI" id="CHEBI:37565"/>
    </ligand>
</feature>
<feature type="binding site" evidence="7">
    <location>
        <begin position="222"/>
        <end position="226"/>
    </location>
    <ligand>
        <name>GTP</name>
        <dbReference type="ChEBI" id="CHEBI:37565"/>
    </ligand>
</feature>
<dbReference type="Proteomes" id="UP000007797">
    <property type="component" value="Unassembled WGS sequence"/>
</dbReference>
<dbReference type="PANTHER" id="PTHR10218:SF188">
    <property type="entry name" value="GUANINE NUCLEOTIDE-BINDING PROTEIN ALPHA-7 SUBUNIT"/>
    <property type="match status" value="1"/>
</dbReference>
<name>F4PHY6_CACFS</name>
<evidence type="ECO:0000256" key="1">
    <source>
        <dbReference type="ARBA" id="ARBA00005804"/>
    </source>
</evidence>
<evidence type="ECO:0000256" key="7">
    <source>
        <dbReference type="PIRSR" id="PIRSR601019-1"/>
    </source>
</evidence>
<evidence type="ECO:0000313" key="10">
    <source>
        <dbReference type="EMBL" id="EGG24473.1"/>
    </source>
</evidence>
<dbReference type="CDD" id="cd00066">
    <property type="entry name" value="G-alpha"/>
    <property type="match status" value="1"/>
</dbReference>
<dbReference type="GO" id="GO:0046872">
    <property type="term" value="F:metal ion binding"/>
    <property type="evidence" value="ECO:0007669"/>
    <property type="project" value="UniProtKB-KW"/>
</dbReference>
<evidence type="ECO:0000313" key="11">
    <source>
        <dbReference type="Proteomes" id="UP000007797"/>
    </source>
</evidence>
<dbReference type="PROSITE" id="PS51882">
    <property type="entry name" value="G_ALPHA"/>
    <property type="match status" value="1"/>
</dbReference>
<sequence length="374" mass="42332">MNGNNNGSTTSNSTTSTASTTTPPQSPLLRMKEQKLVSKQIERQLKNEKKLMDSELKLLLLGTGDSGKSTIVKQMKIIHMKGYTQEDRINHKSVIYRNIFEIMNSLINGCEILQLSIDPKHNNICSIIADKVDEKSFNNIDLQIIMDIEALTKDDAIKGALVNSGSKFQIHSSAEYFINALPRIATDQYIPTDQDILCTRVMTTAVSETKFNVRGINFRMIDVGGQRGHRDKWIHHFSDVTAILFIVSLSEYDQVLEEDHATNRMSETIKVFESIINARWFVDIPIILFLNKRDLFEEKIKRTPINVCFTDYNGGKQNYEESLAFIKKKLLATNKSPKNIYTHVTTATDTTNISAVFDAVKDILTRQTMEDGGI</sequence>
<dbReference type="EMBL" id="GL883006">
    <property type="protein sequence ID" value="EGG24473.1"/>
    <property type="molecule type" value="Genomic_DNA"/>
</dbReference>
<keyword evidence="6" id="KW-0807">Transducer</keyword>
<dbReference type="OrthoDB" id="5817230at2759"/>
<keyword evidence="11" id="KW-1185">Reference proteome</keyword>
<dbReference type="FunFam" id="3.40.50.300:FF:002307">
    <property type="entry name" value="Guanine nucleotide-binding protein G(k) subunit alpha"/>
    <property type="match status" value="1"/>
</dbReference>
<dbReference type="InterPro" id="IPR011025">
    <property type="entry name" value="GproteinA_insert"/>
</dbReference>
<dbReference type="GO" id="GO:0005834">
    <property type="term" value="C:heterotrimeric G-protein complex"/>
    <property type="evidence" value="ECO:0007669"/>
    <property type="project" value="TreeGrafter"/>
</dbReference>
<evidence type="ECO:0000256" key="8">
    <source>
        <dbReference type="PIRSR" id="PIRSR601019-2"/>
    </source>
</evidence>
<dbReference type="Gene3D" id="1.10.400.10">
    <property type="entry name" value="GI Alpha 1, domain 2-like"/>
    <property type="match status" value="1"/>
</dbReference>
<dbReference type="SMART" id="SM00275">
    <property type="entry name" value="G_alpha"/>
    <property type="match status" value="1"/>
</dbReference>
<dbReference type="PANTHER" id="PTHR10218">
    <property type="entry name" value="GTP-BINDING PROTEIN ALPHA SUBUNIT"/>
    <property type="match status" value="1"/>
</dbReference>
<keyword evidence="5 7" id="KW-0342">GTP-binding</keyword>
<dbReference type="GeneID" id="14877166"/>
<feature type="region of interest" description="Disordered" evidence="9">
    <location>
        <begin position="1"/>
        <end position="29"/>
    </location>
</feature>